<proteinExistence type="predicted"/>
<accession>A0A081RLB9</accession>
<organism evidence="2 3">
    <name type="scientific">Marine Group I thaumarchaeote SCGC AAA799-N04</name>
    <dbReference type="NCBI Taxonomy" id="1502293"/>
    <lineage>
        <taxon>Archaea</taxon>
        <taxon>Nitrososphaerota</taxon>
        <taxon>Marine Group I</taxon>
    </lineage>
</organism>
<reference evidence="2 3" key="1">
    <citation type="submission" date="2014-06" db="EMBL/GenBank/DDBJ databases">
        <authorList>
            <person name="Ngugi D.K."/>
            <person name="Blom J."/>
            <person name="Alam I."/>
            <person name="Rashid M."/>
            <person name="Ba Alawi W."/>
            <person name="Zhang G."/>
            <person name="Hikmawan T."/>
            <person name="Guan Y."/>
            <person name="Antunes A."/>
            <person name="Siam R."/>
            <person name="ElDorry H."/>
            <person name="Bajic V."/>
            <person name="Stingl U."/>
        </authorList>
    </citation>
    <scope>NUCLEOTIDE SEQUENCE [LARGE SCALE GENOMIC DNA]</scope>
    <source>
        <strain evidence="2">SCGC AAA799-N04</strain>
    </source>
</reference>
<gene>
    <name evidence="2" type="ORF">AAA799N04_01592</name>
</gene>
<dbReference type="PATRIC" id="fig|1502293.3.peg.1475"/>
<comment type="caution">
    <text evidence="2">The sequence shown here is derived from an EMBL/GenBank/DDBJ whole genome shotgun (WGS) entry which is preliminary data.</text>
</comment>
<feature type="transmembrane region" description="Helical" evidence="1">
    <location>
        <begin position="542"/>
        <end position="560"/>
    </location>
</feature>
<keyword evidence="1" id="KW-0472">Membrane</keyword>
<keyword evidence="3" id="KW-1185">Reference proteome</keyword>
<evidence type="ECO:0000313" key="3">
    <source>
        <dbReference type="Proteomes" id="UP000028059"/>
    </source>
</evidence>
<evidence type="ECO:0000313" key="2">
    <source>
        <dbReference type="EMBL" id="KEQ55992.1"/>
    </source>
</evidence>
<dbReference type="AlphaFoldDB" id="A0A081RLB9"/>
<keyword evidence="1" id="KW-1133">Transmembrane helix</keyword>
<keyword evidence="1" id="KW-0812">Transmembrane</keyword>
<dbReference type="EMBL" id="JOKN01000040">
    <property type="protein sequence ID" value="KEQ55992.1"/>
    <property type="molecule type" value="Genomic_DNA"/>
</dbReference>
<sequence length="573" mass="64422">MKKLLRIILMGIIMTSFIPTAFGHGLGGEVHPPVTLDGRDVILSIDISPSVFDPTEPERYISINLKEAKNEAVVEHVTYAFEMIKDGEQIFRKLFHDDLGNLTIKTINDNSNEIKIVGDKSPAIEAWMRTATDPVIMTGPIFNSGGLYEYKVEILAVDSDFKFLDKRMELVGAISLAEHSTYDVVDSKQDTHEVSVISYFDTVNNFKYDSDKISFSMPFDWNQDFEQLSVVHQEVRLAEGFSEFLHTKYEAKVNGILLPATVVTIDDYSLDGRTVHMVLNREDLSQIMEQATQQSDSQMHFEIGAGAGAGFPLQAATPDYRYKVQLSWEPEIINAGEDVTFFLQTNEIFTDKTKKNIEYDLELSQEERQIYKERISGNVNTDKVDRFEYRFSPEDVGTIKLAMSEIEGFPLANVSFLVAVNAPDVSKFPMELQSISESNPDEGQYTVDLTLFPNTLDLGEAEFVMSFYQKDTGLTTGDVTYDFVLIKNGTEIHRKSGIANGGGTFENFVFVEREVGDVTIRVENIGGTDEFVELPVNVTPEFPLGVLIIFAMIITMMIVVSKTKLAKNFQIQI</sequence>
<protein>
    <submittedName>
        <fullName evidence="2">Blue copper domain-containing protein</fullName>
    </submittedName>
</protein>
<name>A0A081RLB9_9ARCH</name>
<evidence type="ECO:0000256" key="1">
    <source>
        <dbReference type="SAM" id="Phobius"/>
    </source>
</evidence>
<dbReference type="Proteomes" id="UP000028059">
    <property type="component" value="Unassembled WGS sequence"/>
</dbReference>